<gene>
    <name evidence="1" type="ORF">FQV32_01115</name>
</gene>
<dbReference type="Pfam" id="PF00111">
    <property type="entry name" value="Fer2"/>
    <property type="match status" value="1"/>
</dbReference>
<dbReference type="NCBIfam" id="NF007985">
    <property type="entry name" value="PRK10713.1"/>
    <property type="match status" value="1"/>
</dbReference>
<dbReference type="PROSITE" id="PS51085">
    <property type="entry name" value="2FE2S_FER_2"/>
    <property type="match status" value="1"/>
</dbReference>
<dbReference type="InterPro" id="IPR036010">
    <property type="entry name" value="2Fe-2S_ferredoxin-like_sf"/>
</dbReference>
<evidence type="ECO:0000313" key="1">
    <source>
        <dbReference type="EMBL" id="QFQ32023.1"/>
    </source>
</evidence>
<accession>A0A5J6ZD92</accession>
<organism evidence="1 2">
    <name type="scientific">Buchnera aphidicola</name>
    <name type="common">Aphis gossypii</name>
    <dbReference type="NCBI Taxonomy" id="98785"/>
    <lineage>
        <taxon>Bacteria</taxon>
        <taxon>Pseudomonadati</taxon>
        <taxon>Pseudomonadota</taxon>
        <taxon>Gammaproteobacteria</taxon>
        <taxon>Enterobacterales</taxon>
        <taxon>Erwiniaceae</taxon>
        <taxon>Buchnera</taxon>
    </lineage>
</organism>
<dbReference type="InterPro" id="IPR001041">
    <property type="entry name" value="2Fe-2S_ferredoxin-type"/>
</dbReference>
<dbReference type="RefSeq" id="WP_158346155.1">
    <property type="nucleotide sequence ID" value="NZ_CP042426.1"/>
</dbReference>
<dbReference type="InterPro" id="IPR006058">
    <property type="entry name" value="2Fe2S_fd_BS"/>
</dbReference>
<protein>
    <submittedName>
        <fullName evidence="1">2Fe-2S iron-sulfur cluster binding domain-containing protein</fullName>
    </submittedName>
</protein>
<dbReference type="Gene3D" id="3.10.20.30">
    <property type="match status" value="1"/>
</dbReference>
<dbReference type="GO" id="GO:0051537">
    <property type="term" value="F:2 iron, 2 sulfur cluster binding"/>
    <property type="evidence" value="ECO:0007669"/>
    <property type="project" value="InterPro"/>
</dbReference>
<sequence>MNYSTIEILNKKIIVYKENVSILSTLKKNDIHIAYQCKSGYCGACRIEIIKGSIIYSIKQPIAALFKINEIFPCCCQPKGNITIKI</sequence>
<dbReference type="EMBL" id="CP042426">
    <property type="protein sequence ID" value="QFQ32023.1"/>
    <property type="molecule type" value="Genomic_DNA"/>
</dbReference>
<dbReference type="InterPro" id="IPR012675">
    <property type="entry name" value="Beta-grasp_dom_sf"/>
</dbReference>
<name>A0A5J6ZD92_9GAMM</name>
<proteinExistence type="predicted"/>
<dbReference type="OrthoDB" id="9806195at2"/>
<dbReference type="CDD" id="cd00207">
    <property type="entry name" value="fer2"/>
    <property type="match status" value="1"/>
</dbReference>
<dbReference type="Proteomes" id="UP000326914">
    <property type="component" value="Chromosome"/>
</dbReference>
<reference evidence="1 2" key="1">
    <citation type="submission" date="2019-07" db="EMBL/GenBank/DDBJ databases">
        <title>Buchnera limit thermal tolerance of host aphids.</title>
        <authorList>
            <person name="Zhang B."/>
            <person name="Moran N."/>
        </authorList>
    </citation>
    <scope>NUCLEOTIDE SEQUENCE [LARGE SCALE GENOMIC DNA]</scope>
    <source>
        <strain evidence="1 2">Ago-UT1</strain>
    </source>
</reference>
<dbReference type="AlphaFoldDB" id="A0A5J6ZD92"/>
<dbReference type="PROSITE" id="PS00197">
    <property type="entry name" value="2FE2S_FER_1"/>
    <property type="match status" value="1"/>
</dbReference>
<dbReference type="SUPFAM" id="SSF54292">
    <property type="entry name" value="2Fe-2S ferredoxin-like"/>
    <property type="match status" value="1"/>
</dbReference>
<evidence type="ECO:0000313" key="2">
    <source>
        <dbReference type="Proteomes" id="UP000326914"/>
    </source>
</evidence>